<evidence type="ECO:0000256" key="4">
    <source>
        <dbReference type="ARBA" id="ARBA00022801"/>
    </source>
</evidence>
<dbReference type="InterPro" id="IPR001577">
    <property type="entry name" value="Peptidase_M8"/>
</dbReference>
<keyword evidence="2 10" id="KW-0645">Protease</keyword>
<feature type="binding site" evidence="9">
    <location>
        <position position="227"/>
    </location>
    <ligand>
        <name>Zn(2+)</name>
        <dbReference type="ChEBI" id="CHEBI:29105"/>
        <note>catalytic</note>
    </ligand>
</feature>
<name>A0AA85IS10_TRIRE</name>
<evidence type="ECO:0000256" key="6">
    <source>
        <dbReference type="ARBA" id="ARBA00023049"/>
    </source>
</evidence>
<dbReference type="SUPFAM" id="SSF55486">
    <property type="entry name" value="Metalloproteases ('zincins'), catalytic domain"/>
    <property type="match status" value="1"/>
</dbReference>
<dbReference type="WBParaSite" id="TREG1_105570.1">
    <property type="protein sequence ID" value="TREG1_105570.1"/>
    <property type="gene ID" value="TREG1_105570"/>
</dbReference>
<sequence length="598" mass="69283">MKICILTTFFVVIIISVISHSRSERICKRPITKHLRHAVLSSTVSKRSYTETGLRFEVVYSQNVISWSRFHSFKMSVMDAATGFWEKSLSVKEPSGKNSLIKRNCLYDVGYVNAENDAVHCNRCLKEVTCGNYSIPAKYLTGCYEIHYGSEDVRIYEKGEGIQPNKFLLFVDRMSDEMCQDSTAAYTIVCELHEETERPIAAYINFCPQYLDEKEEFDEETVVTAVHELGHALGFSSELFPYFRDEYGNPRTKRHPKTIDRYFHTWAVLQVVDTLILPTVLHEARIHYNCPHLDGVDLENEGGEGTSGTHFEKRLVGNEVMSGSTSRSLRVSRLTLAFFKDTGWYDVDLNATKNWEYGKNLGCDFVMKSCYEYMERNRYGKSLKPYCNEIGVRRCTDIKTNGICYIVKHRNILPREFQYLTRDATYGEDPRYYSGKPGLYDYCPLYTEVDNFLGNPITASCEDEENNQRMTTNYYLQDFGQQSICLEHGDPWTINYKYTSNQIRATCHRYVCKYKGTLFLDFHGEEIRCPWKGGGTEVKIAGWDGIQCKVLSFVHLLLLYALNGLMEHNNMRRRRTILQIQMETELRNRVTLNLSQMT</sequence>
<feature type="active site" evidence="8">
    <location>
        <position position="228"/>
    </location>
</feature>
<feature type="chain" id="PRO_5041519003" description="Leishmanolysin-like peptidase" evidence="10">
    <location>
        <begin position="24"/>
        <end position="598"/>
    </location>
</feature>
<keyword evidence="6 9" id="KW-0482">Metalloprotease</keyword>
<dbReference type="GO" id="GO:0004222">
    <property type="term" value="F:metalloendopeptidase activity"/>
    <property type="evidence" value="ECO:0007669"/>
    <property type="project" value="UniProtKB-UniRule"/>
</dbReference>
<keyword evidence="11" id="KW-1185">Reference proteome</keyword>
<dbReference type="Gene3D" id="3.90.132.10">
    <property type="entry name" value="Leishmanolysin , domain 2"/>
    <property type="match status" value="1"/>
</dbReference>
<feature type="binding site" evidence="9">
    <location>
        <position position="310"/>
    </location>
    <ligand>
        <name>Zn(2+)</name>
        <dbReference type="ChEBI" id="CHEBI:29105"/>
        <note>catalytic</note>
    </ligand>
</feature>
<dbReference type="Proteomes" id="UP000050795">
    <property type="component" value="Unassembled WGS sequence"/>
</dbReference>
<dbReference type="GO" id="GO:0016020">
    <property type="term" value="C:membrane"/>
    <property type="evidence" value="ECO:0007669"/>
    <property type="project" value="InterPro"/>
</dbReference>
<dbReference type="Gene3D" id="3.10.170.20">
    <property type="match status" value="1"/>
</dbReference>
<evidence type="ECO:0000256" key="9">
    <source>
        <dbReference type="PIRSR" id="PIRSR601577-2"/>
    </source>
</evidence>
<evidence type="ECO:0000256" key="5">
    <source>
        <dbReference type="ARBA" id="ARBA00022833"/>
    </source>
</evidence>
<dbReference type="EC" id="3.4.24.-" evidence="10"/>
<dbReference type="Gene3D" id="2.10.55.10">
    <property type="entry name" value="Leishmanolysin domain 3"/>
    <property type="match status" value="1"/>
</dbReference>
<keyword evidence="10" id="KW-0732">Signal</keyword>
<evidence type="ECO:0000256" key="1">
    <source>
        <dbReference type="ARBA" id="ARBA00005860"/>
    </source>
</evidence>
<organism evidence="11 12">
    <name type="scientific">Trichobilharzia regenti</name>
    <name type="common">Nasal bird schistosome</name>
    <dbReference type="NCBI Taxonomy" id="157069"/>
    <lineage>
        <taxon>Eukaryota</taxon>
        <taxon>Metazoa</taxon>
        <taxon>Spiralia</taxon>
        <taxon>Lophotrochozoa</taxon>
        <taxon>Platyhelminthes</taxon>
        <taxon>Trematoda</taxon>
        <taxon>Digenea</taxon>
        <taxon>Strigeidida</taxon>
        <taxon>Schistosomatoidea</taxon>
        <taxon>Schistosomatidae</taxon>
        <taxon>Trichobilharzia</taxon>
    </lineage>
</organism>
<dbReference type="GO" id="GO:0006508">
    <property type="term" value="P:proteolysis"/>
    <property type="evidence" value="ECO:0007669"/>
    <property type="project" value="UniProtKB-KW"/>
</dbReference>
<evidence type="ECO:0000313" key="12">
    <source>
        <dbReference type="WBParaSite" id="TREG1_105570.1"/>
    </source>
</evidence>
<proteinExistence type="inferred from homology"/>
<dbReference type="FunFam" id="3.90.132.10:FF:000001">
    <property type="entry name" value="leishmanolysin-like peptidase isoform X2"/>
    <property type="match status" value="1"/>
</dbReference>
<evidence type="ECO:0000256" key="10">
    <source>
        <dbReference type="RuleBase" id="RU366077"/>
    </source>
</evidence>
<evidence type="ECO:0000256" key="3">
    <source>
        <dbReference type="ARBA" id="ARBA00022723"/>
    </source>
</evidence>
<dbReference type="GO" id="GO:0005737">
    <property type="term" value="C:cytoplasm"/>
    <property type="evidence" value="ECO:0007669"/>
    <property type="project" value="TreeGrafter"/>
</dbReference>
<reference evidence="12" key="2">
    <citation type="submission" date="2023-11" db="UniProtKB">
        <authorList>
            <consortium name="WormBaseParasite"/>
        </authorList>
    </citation>
    <scope>IDENTIFICATION</scope>
</reference>
<dbReference type="Pfam" id="PF01457">
    <property type="entry name" value="Peptidase_M8"/>
    <property type="match status" value="1"/>
</dbReference>
<reference evidence="11" key="1">
    <citation type="submission" date="2022-06" db="EMBL/GenBank/DDBJ databases">
        <authorList>
            <person name="Berger JAMES D."/>
            <person name="Berger JAMES D."/>
        </authorList>
    </citation>
    <scope>NUCLEOTIDE SEQUENCE [LARGE SCALE GENOMIC DNA]</scope>
</reference>
<dbReference type="GO" id="GO:0046872">
    <property type="term" value="F:metal ion binding"/>
    <property type="evidence" value="ECO:0007669"/>
    <property type="project" value="UniProtKB-KW"/>
</dbReference>
<comment type="cofactor">
    <cofactor evidence="9 10">
        <name>Zn(2+)</name>
        <dbReference type="ChEBI" id="CHEBI:29105"/>
    </cofactor>
    <text evidence="9 10">Binds 1 zinc ion per subunit.</text>
</comment>
<feature type="signal peptide" evidence="10">
    <location>
        <begin position="1"/>
        <end position="23"/>
    </location>
</feature>
<keyword evidence="5 9" id="KW-0862">Zinc</keyword>
<evidence type="ECO:0000313" key="11">
    <source>
        <dbReference type="Proteomes" id="UP000050795"/>
    </source>
</evidence>
<dbReference type="AlphaFoldDB" id="A0AA85IS10"/>
<keyword evidence="4 10" id="KW-0378">Hydrolase</keyword>
<keyword evidence="3 9" id="KW-0479">Metal-binding</keyword>
<protein>
    <recommendedName>
        <fullName evidence="7 10">Leishmanolysin-like peptidase</fullName>
        <ecNumber evidence="10">3.4.24.-</ecNumber>
    </recommendedName>
</protein>
<dbReference type="PANTHER" id="PTHR10942">
    <property type="entry name" value="LEISHMANOLYSIN-LIKE PEPTIDASE"/>
    <property type="match status" value="1"/>
</dbReference>
<dbReference type="PANTHER" id="PTHR10942:SF0">
    <property type="entry name" value="LEISHMANOLYSIN-LIKE PEPTIDASE"/>
    <property type="match status" value="1"/>
</dbReference>
<evidence type="ECO:0000256" key="8">
    <source>
        <dbReference type="PIRSR" id="PIRSR601577-1"/>
    </source>
</evidence>
<evidence type="ECO:0000256" key="7">
    <source>
        <dbReference type="ARBA" id="ARBA00039717"/>
    </source>
</evidence>
<comment type="similarity">
    <text evidence="1 10">Belongs to the peptidase M8 family.</text>
</comment>
<evidence type="ECO:0000256" key="2">
    <source>
        <dbReference type="ARBA" id="ARBA00022670"/>
    </source>
</evidence>
<dbReference type="GO" id="GO:0007155">
    <property type="term" value="P:cell adhesion"/>
    <property type="evidence" value="ECO:0007669"/>
    <property type="project" value="InterPro"/>
</dbReference>
<accession>A0AA85IS10</accession>
<feature type="binding site" evidence="9">
    <location>
        <position position="231"/>
    </location>
    <ligand>
        <name>Zn(2+)</name>
        <dbReference type="ChEBI" id="CHEBI:29105"/>
        <note>catalytic</note>
    </ligand>
</feature>